<gene>
    <name evidence="6" type="ORF">ACE3NQ_10975</name>
</gene>
<dbReference type="InterPro" id="IPR036116">
    <property type="entry name" value="FN3_sf"/>
</dbReference>
<keyword evidence="6" id="KW-0560">Oxidoreductase</keyword>
<dbReference type="PROSITE" id="PS50853">
    <property type="entry name" value="FN3"/>
    <property type="match status" value="2"/>
</dbReference>
<dbReference type="EMBL" id="JBHILM010000010">
    <property type="protein sequence ID" value="MFB5681434.1"/>
    <property type="molecule type" value="Genomic_DNA"/>
</dbReference>
<organism evidence="6 7">
    <name type="scientific">Paenibacillus terreus</name>
    <dbReference type="NCBI Taxonomy" id="1387834"/>
    <lineage>
        <taxon>Bacteria</taxon>
        <taxon>Bacillati</taxon>
        <taxon>Bacillota</taxon>
        <taxon>Bacilli</taxon>
        <taxon>Bacillales</taxon>
        <taxon>Paenibacillaceae</taxon>
        <taxon>Paenibacillus</taxon>
    </lineage>
</organism>
<keyword evidence="6" id="KW-0503">Monooxygenase</keyword>
<dbReference type="CDD" id="cd00063">
    <property type="entry name" value="FN3"/>
    <property type="match status" value="2"/>
</dbReference>
<feature type="compositionally biased region" description="Low complexity" evidence="4">
    <location>
        <begin position="287"/>
        <end position="299"/>
    </location>
</feature>
<name>A0ABV5B6X8_9BACL</name>
<dbReference type="Gene3D" id="2.60.40.10">
    <property type="entry name" value="Immunoglobulins"/>
    <property type="match status" value="2"/>
</dbReference>
<dbReference type="Pfam" id="PF03067">
    <property type="entry name" value="LPMO_10"/>
    <property type="match status" value="1"/>
</dbReference>
<evidence type="ECO:0000259" key="5">
    <source>
        <dbReference type="PROSITE" id="PS50853"/>
    </source>
</evidence>
<sequence>MTQKAKIHKRLRSVAVSVFVLVFVSISSGVISAHGYVDSPASRAQLCRQGVNTNCGPVQYEPHSIEAKGNFPAGGPADGQITGGGIFPPLFEQTATRWSKVNMNGGPNTFHWTLTAAHATKEWKYYITKIGWDPNKPIARSDLELFCSFNDGGARPSSSVTHTCNVPTDRSGYYVILGVWEIADTGNAFYQAIDVNLSNGDTGGGPDTQAPTAPSNLRSTAATSSSITLAWNAATDNVGVTGYTVYRGTTPVGSVAGTLTSYTVTGLSAGTQYTFTVKAKDAAGNESAASNTVTASTAVGPEKDEQAPSAPSDLTATAMTSSTISLSWKASSDNVGVTGYNIYNGTDKIGSVSGTLLSYTASGLTANTTYTFTVTALDAAGNESGASNAATATTPAPSTEAPDWAPNTSYNVNDLVTYNGVVYQCRQAHTSLPGWEPPTTPALWLEV</sequence>
<dbReference type="InterPro" id="IPR013783">
    <property type="entry name" value="Ig-like_fold"/>
</dbReference>
<dbReference type="InterPro" id="IPR036573">
    <property type="entry name" value="CBM_sf_5/12"/>
</dbReference>
<accession>A0ABV5B6X8</accession>
<dbReference type="CDD" id="cd21177">
    <property type="entry name" value="LPMO_AA10"/>
    <property type="match status" value="1"/>
</dbReference>
<dbReference type="GO" id="GO:0004497">
    <property type="term" value="F:monooxygenase activity"/>
    <property type="evidence" value="ECO:0007669"/>
    <property type="project" value="UniProtKB-KW"/>
</dbReference>
<dbReference type="Pfam" id="PF00041">
    <property type="entry name" value="fn3"/>
    <property type="match status" value="2"/>
</dbReference>
<evidence type="ECO:0000256" key="2">
    <source>
        <dbReference type="ARBA" id="ARBA00022801"/>
    </source>
</evidence>
<feature type="domain" description="Fibronectin type-III" evidence="5">
    <location>
        <begin position="213"/>
        <end position="300"/>
    </location>
</feature>
<dbReference type="PANTHER" id="PTHR34823">
    <property type="entry name" value="GLCNAC-BINDING PROTEIN A"/>
    <property type="match status" value="1"/>
</dbReference>
<evidence type="ECO:0000256" key="3">
    <source>
        <dbReference type="ARBA" id="ARBA00023326"/>
    </source>
</evidence>
<dbReference type="Gene3D" id="2.10.10.20">
    <property type="entry name" value="Carbohydrate-binding module superfamily 5/12"/>
    <property type="match status" value="1"/>
</dbReference>
<feature type="region of interest" description="Disordered" evidence="4">
    <location>
        <begin position="384"/>
        <end position="406"/>
    </location>
</feature>
<proteinExistence type="predicted"/>
<dbReference type="SMART" id="SM00495">
    <property type="entry name" value="ChtBD3"/>
    <property type="match status" value="1"/>
</dbReference>
<dbReference type="SMART" id="SM00060">
    <property type="entry name" value="FN3"/>
    <property type="match status" value="2"/>
</dbReference>
<dbReference type="SUPFAM" id="SSF49265">
    <property type="entry name" value="Fibronectin type III"/>
    <property type="match status" value="1"/>
</dbReference>
<keyword evidence="3" id="KW-0624">Polysaccharide degradation</keyword>
<feature type="domain" description="Fibronectin type-III" evidence="5">
    <location>
        <begin position="310"/>
        <end position="397"/>
    </location>
</feature>
<dbReference type="SUPFAM" id="SSF51055">
    <property type="entry name" value="Carbohydrate binding domain"/>
    <property type="match status" value="1"/>
</dbReference>
<dbReference type="RefSeq" id="WP_375525224.1">
    <property type="nucleotide sequence ID" value="NZ_JBHILM010000010.1"/>
</dbReference>
<keyword evidence="1" id="KW-0732">Signal</keyword>
<evidence type="ECO:0000256" key="1">
    <source>
        <dbReference type="ARBA" id="ARBA00022729"/>
    </source>
</evidence>
<keyword evidence="7" id="KW-1185">Reference proteome</keyword>
<keyword evidence="2" id="KW-0378">Hydrolase</keyword>
<dbReference type="Pfam" id="PF02839">
    <property type="entry name" value="CBM_5_12"/>
    <property type="match status" value="1"/>
</dbReference>
<dbReference type="InterPro" id="IPR003610">
    <property type="entry name" value="CBM5/12"/>
</dbReference>
<dbReference type="InterPro" id="IPR014756">
    <property type="entry name" value="Ig_E-set"/>
</dbReference>
<dbReference type="PRINTS" id="PR00014">
    <property type="entry name" value="FNTYPEIII"/>
</dbReference>
<dbReference type="CDD" id="cd12214">
    <property type="entry name" value="ChiA1_BD"/>
    <property type="match status" value="1"/>
</dbReference>
<dbReference type="SUPFAM" id="SSF81296">
    <property type="entry name" value="E set domains"/>
    <property type="match status" value="1"/>
</dbReference>
<protein>
    <submittedName>
        <fullName evidence="6">Lytic polysaccharide monooxygenase</fullName>
    </submittedName>
</protein>
<dbReference type="InterPro" id="IPR004302">
    <property type="entry name" value="Cellulose/chitin-bd_N"/>
</dbReference>
<evidence type="ECO:0000256" key="4">
    <source>
        <dbReference type="SAM" id="MobiDB-lite"/>
    </source>
</evidence>
<feature type="compositionally biased region" description="Low complexity" evidence="4">
    <location>
        <begin position="384"/>
        <end position="402"/>
    </location>
</feature>
<feature type="region of interest" description="Disordered" evidence="4">
    <location>
        <begin position="286"/>
        <end position="314"/>
    </location>
</feature>
<evidence type="ECO:0000313" key="6">
    <source>
        <dbReference type="EMBL" id="MFB5681434.1"/>
    </source>
</evidence>
<dbReference type="PANTHER" id="PTHR34823:SF1">
    <property type="entry name" value="CHITIN-BINDING TYPE-4 DOMAIN-CONTAINING PROTEIN"/>
    <property type="match status" value="1"/>
</dbReference>
<dbReference type="InterPro" id="IPR051024">
    <property type="entry name" value="GlcNAc_Chitin_IntDeg"/>
</dbReference>
<comment type="caution">
    <text evidence="6">The sequence shown here is derived from an EMBL/GenBank/DDBJ whole genome shotgun (WGS) entry which is preliminary data.</text>
</comment>
<reference evidence="6 7" key="1">
    <citation type="submission" date="2024-09" db="EMBL/GenBank/DDBJ databases">
        <authorList>
            <person name="Ruan L."/>
        </authorList>
    </citation>
    <scope>NUCLEOTIDE SEQUENCE [LARGE SCALE GENOMIC DNA]</scope>
    <source>
        <strain evidence="6 7">D33</strain>
    </source>
</reference>
<evidence type="ECO:0000313" key="7">
    <source>
        <dbReference type="Proteomes" id="UP001580407"/>
    </source>
</evidence>
<dbReference type="Gene3D" id="2.70.50.50">
    <property type="entry name" value="chitin-binding protein cbp21"/>
    <property type="match status" value="1"/>
</dbReference>
<keyword evidence="3" id="KW-0119">Carbohydrate metabolism</keyword>
<dbReference type="InterPro" id="IPR003961">
    <property type="entry name" value="FN3_dom"/>
</dbReference>
<dbReference type="Proteomes" id="UP001580407">
    <property type="component" value="Unassembled WGS sequence"/>
</dbReference>